<dbReference type="Proteomes" id="UP001221142">
    <property type="component" value="Unassembled WGS sequence"/>
</dbReference>
<evidence type="ECO:0000256" key="1">
    <source>
        <dbReference type="SAM" id="MobiDB-lite"/>
    </source>
</evidence>
<feature type="region of interest" description="Disordered" evidence="1">
    <location>
        <begin position="1"/>
        <end position="42"/>
    </location>
</feature>
<proteinExistence type="predicted"/>
<organism evidence="2 3">
    <name type="scientific">Roridomyces roridus</name>
    <dbReference type="NCBI Taxonomy" id="1738132"/>
    <lineage>
        <taxon>Eukaryota</taxon>
        <taxon>Fungi</taxon>
        <taxon>Dikarya</taxon>
        <taxon>Basidiomycota</taxon>
        <taxon>Agaricomycotina</taxon>
        <taxon>Agaricomycetes</taxon>
        <taxon>Agaricomycetidae</taxon>
        <taxon>Agaricales</taxon>
        <taxon>Marasmiineae</taxon>
        <taxon>Mycenaceae</taxon>
        <taxon>Roridomyces</taxon>
    </lineage>
</organism>
<dbReference type="EMBL" id="JARKIF010000004">
    <property type="protein sequence ID" value="KAJ7641973.1"/>
    <property type="molecule type" value="Genomic_DNA"/>
</dbReference>
<dbReference type="AlphaFoldDB" id="A0AAD7FTK7"/>
<sequence>MASDMHTSLQLSRGSKGFDRQQDEGGKRKGIAQMGKEPNEVPRFRTERHLVKERIIRERWAWPWRNRDSKTSDSQEALDSCPPVNSINERWGKVGWEQTRRAFDCGRQEQATTPQNLTANVFPHSMTSSCVISATIPDMRQNLQVQAFNSFPDYGRAHYWQYYI</sequence>
<evidence type="ECO:0000313" key="3">
    <source>
        <dbReference type="Proteomes" id="UP001221142"/>
    </source>
</evidence>
<name>A0AAD7FTK7_9AGAR</name>
<keyword evidence="3" id="KW-1185">Reference proteome</keyword>
<accession>A0AAD7FTK7</accession>
<feature type="compositionally biased region" description="Basic and acidic residues" evidence="1">
    <location>
        <begin position="16"/>
        <end position="27"/>
    </location>
</feature>
<protein>
    <submittedName>
        <fullName evidence="2">Uncharacterized protein</fullName>
    </submittedName>
</protein>
<feature type="compositionally biased region" description="Polar residues" evidence="1">
    <location>
        <begin position="1"/>
        <end position="13"/>
    </location>
</feature>
<comment type="caution">
    <text evidence="2">The sequence shown here is derived from an EMBL/GenBank/DDBJ whole genome shotgun (WGS) entry which is preliminary data.</text>
</comment>
<evidence type="ECO:0000313" key="2">
    <source>
        <dbReference type="EMBL" id="KAJ7641973.1"/>
    </source>
</evidence>
<gene>
    <name evidence="2" type="ORF">FB45DRAFT_863042</name>
</gene>
<reference evidence="2" key="1">
    <citation type="submission" date="2023-03" db="EMBL/GenBank/DDBJ databases">
        <title>Massive genome expansion in bonnet fungi (Mycena s.s.) driven by repeated elements and novel gene families across ecological guilds.</title>
        <authorList>
            <consortium name="Lawrence Berkeley National Laboratory"/>
            <person name="Harder C.B."/>
            <person name="Miyauchi S."/>
            <person name="Viragh M."/>
            <person name="Kuo A."/>
            <person name="Thoen E."/>
            <person name="Andreopoulos B."/>
            <person name="Lu D."/>
            <person name="Skrede I."/>
            <person name="Drula E."/>
            <person name="Henrissat B."/>
            <person name="Morin E."/>
            <person name="Kohler A."/>
            <person name="Barry K."/>
            <person name="LaButti K."/>
            <person name="Morin E."/>
            <person name="Salamov A."/>
            <person name="Lipzen A."/>
            <person name="Mereny Z."/>
            <person name="Hegedus B."/>
            <person name="Baldrian P."/>
            <person name="Stursova M."/>
            <person name="Weitz H."/>
            <person name="Taylor A."/>
            <person name="Grigoriev I.V."/>
            <person name="Nagy L.G."/>
            <person name="Martin F."/>
            <person name="Kauserud H."/>
        </authorList>
    </citation>
    <scope>NUCLEOTIDE SEQUENCE</scope>
    <source>
        <strain evidence="2">9284</strain>
    </source>
</reference>